<dbReference type="AlphaFoldDB" id="A0ABD5ZQP3"/>
<protein>
    <submittedName>
        <fullName evidence="3">Alpha/beta fold hydrolase</fullName>
    </submittedName>
</protein>
<dbReference type="InterPro" id="IPR029058">
    <property type="entry name" value="AB_hydrolase_fold"/>
</dbReference>
<feature type="domain" description="AB hydrolase-1" evidence="2">
    <location>
        <begin position="27"/>
        <end position="284"/>
    </location>
</feature>
<feature type="compositionally biased region" description="Basic and acidic residues" evidence="1">
    <location>
        <begin position="158"/>
        <end position="172"/>
    </location>
</feature>
<dbReference type="InterPro" id="IPR050228">
    <property type="entry name" value="Carboxylesterase_BioH"/>
</dbReference>
<reference evidence="3 4" key="1">
    <citation type="journal article" date="2019" name="Int. J. Syst. Evol. Microbiol.">
        <title>The Global Catalogue of Microorganisms (GCM) 10K type strain sequencing project: providing services to taxonomists for standard genome sequencing and annotation.</title>
        <authorList>
            <consortium name="The Broad Institute Genomics Platform"/>
            <consortium name="The Broad Institute Genome Sequencing Center for Infectious Disease"/>
            <person name="Wu L."/>
            <person name="Ma J."/>
        </authorList>
    </citation>
    <scope>NUCLEOTIDE SEQUENCE [LARGE SCALE GENOMIC DNA]</scope>
    <source>
        <strain evidence="3 4">DT85</strain>
    </source>
</reference>
<organism evidence="3 4">
    <name type="scientific">Halosegnis marinus</name>
    <dbReference type="NCBI Taxonomy" id="3034023"/>
    <lineage>
        <taxon>Archaea</taxon>
        <taxon>Methanobacteriati</taxon>
        <taxon>Methanobacteriota</taxon>
        <taxon>Stenosarchaea group</taxon>
        <taxon>Halobacteria</taxon>
        <taxon>Halobacteriales</taxon>
        <taxon>Natronomonadaceae</taxon>
        <taxon>Halosegnis</taxon>
    </lineage>
</organism>
<evidence type="ECO:0000313" key="3">
    <source>
        <dbReference type="EMBL" id="MFC7235951.1"/>
    </source>
</evidence>
<keyword evidence="4" id="KW-1185">Reference proteome</keyword>
<dbReference type="Pfam" id="PF12697">
    <property type="entry name" value="Abhydrolase_6"/>
    <property type="match status" value="1"/>
</dbReference>
<dbReference type="PANTHER" id="PTHR43194">
    <property type="entry name" value="HYDROLASE ALPHA/BETA FOLD FAMILY"/>
    <property type="match status" value="1"/>
</dbReference>
<gene>
    <name evidence="3" type="ORF">ACFQJ4_11550</name>
</gene>
<name>A0ABD5ZQP3_9EURY</name>
<evidence type="ECO:0000256" key="1">
    <source>
        <dbReference type="SAM" id="MobiDB-lite"/>
    </source>
</evidence>
<accession>A0ABD5ZQP3</accession>
<dbReference type="InterPro" id="IPR000073">
    <property type="entry name" value="AB_hydrolase_1"/>
</dbReference>
<sequence length="299" mass="31572">MSTTHRLAAPDGTGLALHAAGAGDTAVVFVHGATFGARPAFDTPDRSWLAAVADAGRAAYALDVRGYGDSDRPAAMDDPPGGDPPVRAPEAAGDLAAALDFVRKRHEVVHLVGYSWGSMIAGVALERGVSVDSVVLYAPVYRPDPERVSAFDPGDPPAPKREATREETRERWDAHFGESEPDDYRDPGAFDAFWETLHEGQGVGPDSIAAPNGTLADLTAAARGERAYDAGAVTAPALVVRGSLDRTATRADALGLYDALGSDDREYAELAGGSHFLAVERRRGALFDRVAAFHDRVEP</sequence>
<dbReference type="RefSeq" id="WP_276234095.1">
    <property type="nucleotide sequence ID" value="NZ_CP119802.1"/>
</dbReference>
<dbReference type="GeneID" id="79267653"/>
<evidence type="ECO:0000313" key="4">
    <source>
        <dbReference type="Proteomes" id="UP001596398"/>
    </source>
</evidence>
<dbReference type="EMBL" id="JBHTAP010000001">
    <property type="protein sequence ID" value="MFC7235951.1"/>
    <property type="molecule type" value="Genomic_DNA"/>
</dbReference>
<dbReference type="PANTHER" id="PTHR43194:SF2">
    <property type="entry name" value="PEROXISOMAL MEMBRANE PROTEIN LPX1"/>
    <property type="match status" value="1"/>
</dbReference>
<keyword evidence="3" id="KW-0378">Hydrolase</keyword>
<dbReference type="SUPFAM" id="SSF53474">
    <property type="entry name" value="alpha/beta-Hydrolases"/>
    <property type="match status" value="1"/>
</dbReference>
<dbReference type="Proteomes" id="UP001596398">
    <property type="component" value="Unassembled WGS sequence"/>
</dbReference>
<proteinExistence type="predicted"/>
<dbReference type="GO" id="GO:0016787">
    <property type="term" value="F:hydrolase activity"/>
    <property type="evidence" value="ECO:0007669"/>
    <property type="project" value="UniProtKB-KW"/>
</dbReference>
<comment type="caution">
    <text evidence="3">The sequence shown here is derived from an EMBL/GenBank/DDBJ whole genome shotgun (WGS) entry which is preliminary data.</text>
</comment>
<feature type="region of interest" description="Disordered" evidence="1">
    <location>
        <begin position="147"/>
        <end position="172"/>
    </location>
</feature>
<dbReference type="Gene3D" id="3.40.50.1820">
    <property type="entry name" value="alpha/beta hydrolase"/>
    <property type="match status" value="1"/>
</dbReference>
<evidence type="ECO:0000259" key="2">
    <source>
        <dbReference type="Pfam" id="PF12697"/>
    </source>
</evidence>